<protein>
    <submittedName>
        <fullName evidence="2">FAD-binding oxidoreductase</fullName>
    </submittedName>
</protein>
<evidence type="ECO:0000259" key="1">
    <source>
        <dbReference type="Pfam" id="PF01266"/>
    </source>
</evidence>
<dbReference type="Gene3D" id="3.30.9.10">
    <property type="entry name" value="D-Amino Acid Oxidase, subunit A, domain 2"/>
    <property type="match status" value="1"/>
</dbReference>
<accession>A0A6M1T421</accession>
<comment type="caution">
    <text evidence="2">The sequence shown here is derived from an EMBL/GenBank/DDBJ whole genome shotgun (WGS) entry which is preliminary data.</text>
</comment>
<feature type="domain" description="FAD dependent oxidoreductase" evidence="1">
    <location>
        <begin position="7"/>
        <end position="342"/>
    </location>
</feature>
<name>A0A6M1T421_9BACT</name>
<dbReference type="PANTHER" id="PTHR13847">
    <property type="entry name" value="SARCOSINE DEHYDROGENASE-RELATED"/>
    <property type="match status" value="1"/>
</dbReference>
<dbReference type="PANTHER" id="PTHR13847:SF261">
    <property type="entry name" value="FAD-DEPENDENT OXIDOREDUCTASE FAMILY PROTEIN"/>
    <property type="match status" value="1"/>
</dbReference>
<dbReference type="Gene3D" id="3.50.50.60">
    <property type="entry name" value="FAD/NAD(P)-binding domain"/>
    <property type="match status" value="1"/>
</dbReference>
<evidence type="ECO:0000313" key="2">
    <source>
        <dbReference type="EMBL" id="NGP86721.1"/>
    </source>
</evidence>
<dbReference type="Pfam" id="PF01266">
    <property type="entry name" value="DAO"/>
    <property type="match status" value="1"/>
</dbReference>
<keyword evidence="3" id="KW-1185">Reference proteome</keyword>
<dbReference type="SUPFAM" id="SSF51905">
    <property type="entry name" value="FAD/NAD(P)-binding domain"/>
    <property type="match status" value="1"/>
</dbReference>
<organism evidence="2 3">
    <name type="scientific">Fodinibius halophilus</name>
    <dbReference type="NCBI Taxonomy" id="1736908"/>
    <lineage>
        <taxon>Bacteria</taxon>
        <taxon>Pseudomonadati</taxon>
        <taxon>Balneolota</taxon>
        <taxon>Balneolia</taxon>
        <taxon>Balneolales</taxon>
        <taxon>Balneolaceae</taxon>
        <taxon>Fodinibius</taxon>
    </lineage>
</organism>
<sequence>MSDFYAAVFGAGICGTAIANELNKKGKRVLLVDPYVSENAPGPPAGLVNPATGMRAKLCWNGKACYDALRNQIETLIEYSGCNDLISDTGVLRPAINEKLAKNFKKALDKYDWPEGWVRWMGEEEIQELNPEIAPNLGGLYLECGYTVYVDNYLNTYRKYLREQGVTCRYEEADYCYNSSSGQFTIEVGEEEITADHLIVAAGYRTPEFEEWSGLPLEGVKGQIVQFEAQEDLAWDHAVSAKGYSMRRGKRQLIVGSTYEHNFDSLDTTEEAYERIAGKLDIMFADISSKLTKQVQMAGVRVTTPNRLPVIGRHPEQEQLCIYTGMNSKGLLFSHHVASLLTKHLVDGEEIPEELNVRRFED</sequence>
<dbReference type="RefSeq" id="WP_165264799.1">
    <property type="nucleotide sequence ID" value="NZ_JAALLS010000001.1"/>
</dbReference>
<gene>
    <name evidence="2" type="ORF">G3569_00030</name>
</gene>
<dbReference type="InterPro" id="IPR006076">
    <property type="entry name" value="FAD-dep_OxRdtase"/>
</dbReference>
<dbReference type="Proteomes" id="UP000479132">
    <property type="component" value="Unassembled WGS sequence"/>
</dbReference>
<dbReference type="AlphaFoldDB" id="A0A6M1T421"/>
<dbReference type="GO" id="GO:0005737">
    <property type="term" value="C:cytoplasm"/>
    <property type="evidence" value="ECO:0007669"/>
    <property type="project" value="TreeGrafter"/>
</dbReference>
<proteinExistence type="predicted"/>
<dbReference type="InterPro" id="IPR036188">
    <property type="entry name" value="FAD/NAD-bd_sf"/>
</dbReference>
<dbReference type="EMBL" id="JAALLS010000001">
    <property type="protein sequence ID" value="NGP86721.1"/>
    <property type="molecule type" value="Genomic_DNA"/>
</dbReference>
<evidence type="ECO:0000313" key="3">
    <source>
        <dbReference type="Proteomes" id="UP000479132"/>
    </source>
</evidence>
<reference evidence="2 3" key="1">
    <citation type="submission" date="2020-02" db="EMBL/GenBank/DDBJ databases">
        <title>Aliifodinibius halophilus 2W32, complete genome.</title>
        <authorList>
            <person name="Li Y."/>
            <person name="Wu S."/>
        </authorList>
    </citation>
    <scope>NUCLEOTIDE SEQUENCE [LARGE SCALE GENOMIC DNA]</scope>
    <source>
        <strain evidence="2 3">2W32</strain>
    </source>
</reference>